<dbReference type="FunFam" id="1.25.40.10:FF:000090">
    <property type="entry name" value="Pentatricopeptide repeat-containing protein, chloroplastic"/>
    <property type="match status" value="1"/>
</dbReference>
<keyword evidence="4" id="KW-1185">Reference proteome</keyword>
<dbReference type="GO" id="GO:0003723">
    <property type="term" value="F:RNA binding"/>
    <property type="evidence" value="ECO:0007669"/>
    <property type="project" value="InterPro"/>
</dbReference>
<dbReference type="InterPro" id="IPR046960">
    <property type="entry name" value="PPR_At4g14850-like_plant"/>
</dbReference>
<sequence length="497" mass="54789">MTNQFLLPSLKNCKTFAQVHQAHAHAITAGILNLHPCIILSNILSKIANLAAARNVSASSYISNYAVSVFNHIRSPTSFSYNTMMRVHILLSSPESALCLFAHMRRVSVPPDFHTYPFAIKACGHFCKPSLVATLHSQALKFGFISDIFVINSIIHVYAKLNCISDASSLFAESDHKDVISYNTMIDGFVKAGDFEQARALFDNMTTRDRVSWGTLIAGYAHMNYCQEAIDLFNCLLHSPCGARPDNVAIVSVLSACAQLGDLEQGRVVHDYIIQNKIRVDSFLATGLVDFYAKSGCIEVAINLFESSSERNLFTWNALLVGLAVHGHGRACLDYFFRMVKDGVQPDGVSFLGVLVGCSHAGLVCEARKLFQDMEAIYGVPKELKHYGCMADLFGRAGLIQEALQMIDQMPIQGDIYTWGGLLAGCRKHGVVNVAEDVAEQVKKLKPDDGGVYSVMVDIYANSDLWDNVVKTRRLIKTNRVSTSRNPGLLYHSSVVY</sequence>
<dbReference type="EMBL" id="JBDFQZ010000009">
    <property type="protein sequence ID" value="KAK9689874.1"/>
    <property type="molecule type" value="Genomic_DNA"/>
</dbReference>
<organism evidence="3 4">
    <name type="scientific">Saponaria officinalis</name>
    <name type="common">Common soapwort</name>
    <name type="synonym">Lychnis saponaria</name>
    <dbReference type="NCBI Taxonomy" id="3572"/>
    <lineage>
        <taxon>Eukaryota</taxon>
        <taxon>Viridiplantae</taxon>
        <taxon>Streptophyta</taxon>
        <taxon>Embryophyta</taxon>
        <taxon>Tracheophyta</taxon>
        <taxon>Spermatophyta</taxon>
        <taxon>Magnoliopsida</taxon>
        <taxon>eudicotyledons</taxon>
        <taxon>Gunneridae</taxon>
        <taxon>Pentapetalae</taxon>
        <taxon>Caryophyllales</taxon>
        <taxon>Caryophyllaceae</taxon>
        <taxon>Caryophylleae</taxon>
        <taxon>Saponaria</taxon>
    </lineage>
</organism>
<dbReference type="PANTHER" id="PTHR47926">
    <property type="entry name" value="PENTATRICOPEPTIDE REPEAT-CONTAINING PROTEIN"/>
    <property type="match status" value="1"/>
</dbReference>
<comment type="caution">
    <text evidence="3">The sequence shown here is derived from an EMBL/GenBank/DDBJ whole genome shotgun (WGS) entry which is preliminary data.</text>
</comment>
<dbReference type="FunFam" id="1.25.40.10:FF:000348">
    <property type="entry name" value="Pentatricopeptide repeat-containing protein chloroplastic"/>
    <property type="match status" value="1"/>
</dbReference>
<dbReference type="Pfam" id="PF13041">
    <property type="entry name" value="PPR_2"/>
    <property type="match status" value="1"/>
</dbReference>
<evidence type="ECO:0000256" key="1">
    <source>
        <dbReference type="ARBA" id="ARBA00022737"/>
    </source>
</evidence>
<dbReference type="InterPro" id="IPR011990">
    <property type="entry name" value="TPR-like_helical_dom_sf"/>
</dbReference>
<feature type="repeat" description="PPR" evidence="2">
    <location>
        <begin position="77"/>
        <end position="111"/>
    </location>
</feature>
<dbReference type="PANTHER" id="PTHR47926:SF436">
    <property type="entry name" value="PENTATRICOPEPTIDE REPEAT-CONTAINING PROTEIN ELI1, CHLOROPLASTIC-LIKE ISOFORM X2"/>
    <property type="match status" value="1"/>
</dbReference>
<proteinExistence type="predicted"/>
<dbReference type="GO" id="GO:0009451">
    <property type="term" value="P:RNA modification"/>
    <property type="evidence" value="ECO:0007669"/>
    <property type="project" value="InterPro"/>
</dbReference>
<name>A0AAW1IK44_SAPOF</name>
<dbReference type="Pfam" id="PF01535">
    <property type="entry name" value="PPR"/>
    <property type="match status" value="5"/>
</dbReference>
<dbReference type="AlphaFoldDB" id="A0AAW1IK44"/>
<feature type="repeat" description="PPR" evidence="2">
    <location>
        <begin position="312"/>
        <end position="346"/>
    </location>
</feature>
<dbReference type="PROSITE" id="PS51375">
    <property type="entry name" value="PPR"/>
    <property type="match status" value="3"/>
</dbReference>
<evidence type="ECO:0000313" key="4">
    <source>
        <dbReference type="Proteomes" id="UP001443914"/>
    </source>
</evidence>
<feature type="repeat" description="PPR" evidence="2">
    <location>
        <begin position="178"/>
        <end position="212"/>
    </location>
</feature>
<evidence type="ECO:0000313" key="3">
    <source>
        <dbReference type="EMBL" id="KAK9689868.1"/>
    </source>
</evidence>
<gene>
    <name evidence="3" type="ORF">RND81_09G087300</name>
</gene>
<reference evidence="3 4" key="1">
    <citation type="submission" date="2024-03" db="EMBL/GenBank/DDBJ databases">
        <title>WGS assembly of Saponaria officinalis var. Norfolk2.</title>
        <authorList>
            <person name="Jenkins J."/>
            <person name="Shu S."/>
            <person name="Grimwood J."/>
            <person name="Barry K."/>
            <person name="Goodstein D."/>
            <person name="Schmutz J."/>
            <person name="Leebens-Mack J."/>
            <person name="Osbourn A."/>
        </authorList>
    </citation>
    <scope>NUCLEOTIDE SEQUENCE [LARGE SCALE GENOMIC DNA]</scope>
    <source>
        <strain evidence="4">cv. Norfolk2</strain>
        <strain evidence="3">JIC</strain>
        <tissue evidence="3">Leaf</tissue>
    </source>
</reference>
<dbReference type="Proteomes" id="UP001443914">
    <property type="component" value="Unassembled WGS sequence"/>
</dbReference>
<dbReference type="InterPro" id="IPR002885">
    <property type="entry name" value="PPR_rpt"/>
</dbReference>
<evidence type="ECO:0000256" key="2">
    <source>
        <dbReference type="PROSITE-ProRule" id="PRU00708"/>
    </source>
</evidence>
<dbReference type="Gene3D" id="1.25.40.10">
    <property type="entry name" value="Tetratricopeptide repeat domain"/>
    <property type="match status" value="3"/>
</dbReference>
<evidence type="ECO:0008006" key="5">
    <source>
        <dbReference type="Google" id="ProtNLM"/>
    </source>
</evidence>
<keyword evidence="1" id="KW-0677">Repeat</keyword>
<dbReference type="NCBIfam" id="TIGR00756">
    <property type="entry name" value="PPR"/>
    <property type="match status" value="3"/>
</dbReference>
<accession>A0AAW1IK44</accession>
<protein>
    <recommendedName>
        <fullName evidence="5">Pentatricopeptide repeat-containing protein</fullName>
    </recommendedName>
</protein>
<dbReference type="EMBL" id="JBDFQZ010000009">
    <property type="protein sequence ID" value="KAK9689868.1"/>
    <property type="molecule type" value="Genomic_DNA"/>
</dbReference>